<evidence type="ECO:0000313" key="3">
    <source>
        <dbReference type="Proteomes" id="UP001458880"/>
    </source>
</evidence>
<comment type="caution">
    <text evidence="2">The sequence shown here is derived from an EMBL/GenBank/DDBJ whole genome shotgun (WGS) entry which is preliminary data.</text>
</comment>
<accession>A0AAW1JWH1</accession>
<dbReference type="AlphaFoldDB" id="A0AAW1JWH1"/>
<dbReference type="Proteomes" id="UP001458880">
    <property type="component" value="Unassembled WGS sequence"/>
</dbReference>
<dbReference type="EMBL" id="JASPKY010000320">
    <property type="protein sequence ID" value="KAK9708871.1"/>
    <property type="molecule type" value="Genomic_DNA"/>
</dbReference>
<reference evidence="2 3" key="1">
    <citation type="journal article" date="2024" name="BMC Genomics">
        <title>De novo assembly and annotation of Popillia japonica's genome with initial clues to its potential as an invasive pest.</title>
        <authorList>
            <person name="Cucini C."/>
            <person name="Boschi S."/>
            <person name="Funari R."/>
            <person name="Cardaioli E."/>
            <person name="Iannotti N."/>
            <person name="Marturano G."/>
            <person name="Paoli F."/>
            <person name="Bruttini M."/>
            <person name="Carapelli A."/>
            <person name="Frati F."/>
            <person name="Nardi F."/>
        </authorList>
    </citation>
    <scope>NUCLEOTIDE SEQUENCE [LARGE SCALE GENOMIC DNA]</scope>
    <source>
        <strain evidence="2">DMR45628</strain>
    </source>
</reference>
<protein>
    <submittedName>
        <fullName evidence="2">Uncharacterized protein</fullName>
    </submittedName>
</protein>
<sequence length="163" mass="19304">MRKIKKSTKKQDERQKNIQKGKMNSSRERIETKNELKQVEESWIDKEIRNFYQETKRDKEQHPKPPYYLKDREGHLIGDKKGKLNRITEYFEELLNKEKGEIRKSNYESENEQGDAELEVILTAPTKEEVAGNIESLKNNTQEKISSQQGGEAIIRRLWRLVA</sequence>
<evidence type="ECO:0000256" key="1">
    <source>
        <dbReference type="SAM" id="MobiDB-lite"/>
    </source>
</evidence>
<feature type="region of interest" description="Disordered" evidence="1">
    <location>
        <begin position="1"/>
        <end position="36"/>
    </location>
</feature>
<keyword evidence="3" id="KW-1185">Reference proteome</keyword>
<feature type="compositionally biased region" description="Basic and acidic residues" evidence="1">
    <location>
        <begin position="25"/>
        <end position="36"/>
    </location>
</feature>
<gene>
    <name evidence="2" type="ORF">QE152_g26966</name>
</gene>
<name>A0AAW1JWH1_POPJA</name>
<feature type="region of interest" description="Disordered" evidence="1">
    <location>
        <begin position="52"/>
        <end position="74"/>
    </location>
</feature>
<evidence type="ECO:0000313" key="2">
    <source>
        <dbReference type="EMBL" id="KAK9708871.1"/>
    </source>
</evidence>
<proteinExistence type="predicted"/>
<organism evidence="2 3">
    <name type="scientific">Popillia japonica</name>
    <name type="common">Japanese beetle</name>
    <dbReference type="NCBI Taxonomy" id="7064"/>
    <lineage>
        <taxon>Eukaryota</taxon>
        <taxon>Metazoa</taxon>
        <taxon>Ecdysozoa</taxon>
        <taxon>Arthropoda</taxon>
        <taxon>Hexapoda</taxon>
        <taxon>Insecta</taxon>
        <taxon>Pterygota</taxon>
        <taxon>Neoptera</taxon>
        <taxon>Endopterygota</taxon>
        <taxon>Coleoptera</taxon>
        <taxon>Polyphaga</taxon>
        <taxon>Scarabaeiformia</taxon>
        <taxon>Scarabaeidae</taxon>
        <taxon>Rutelinae</taxon>
        <taxon>Popillia</taxon>
    </lineage>
</organism>